<protein>
    <submittedName>
        <fullName evidence="1">RRQRL motif-containing zinc-binding protein</fullName>
    </submittedName>
</protein>
<evidence type="ECO:0000313" key="2">
    <source>
        <dbReference type="Proteomes" id="UP001595867"/>
    </source>
</evidence>
<dbReference type="NCBIfam" id="NF041638">
    <property type="entry name" value="QRL_CxxC_CxxC"/>
    <property type="match status" value="1"/>
</dbReference>
<gene>
    <name evidence="1" type="ORF">ACFO0C_17595</name>
</gene>
<reference evidence="2" key="1">
    <citation type="journal article" date="2019" name="Int. J. Syst. Evol. Microbiol.">
        <title>The Global Catalogue of Microorganisms (GCM) 10K type strain sequencing project: providing services to taxonomists for standard genome sequencing and annotation.</title>
        <authorList>
            <consortium name="The Broad Institute Genomics Platform"/>
            <consortium name="The Broad Institute Genome Sequencing Center for Infectious Disease"/>
            <person name="Wu L."/>
            <person name="Ma J."/>
        </authorList>
    </citation>
    <scope>NUCLEOTIDE SEQUENCE [LARGE SCALE GENOMIC DNA]</scope>
    <source>
        <strain evidence="2">TBRC 5832</strain>
    </source>
</reference>
<sequence>MAFLSDPTGELHDGMPTFAYRMAPDGLATVRQLRAKGLRPGGQQIAAHILWRNGLRVAHLYRLDLALPKRTASPAQWQSTRKALLARRTCPDCRQVRDYYIPRRTGVCLTCEDLSPITNTAAGEELTHA</sequence>
<name>A0ABV8ISF1_9ACTN</name>
<evidence type="ECO:0000313" key="1">
    <source>
        <dbReference type="EMBL" id="MFC4066755.1"/>
    </source>
</evidence>
<accession>A0ABV8ISF1</accession>
<dbReference type="Proteomes" id="UP001595867">
    <property type="component" value="Unassembled WGS sequence"/>
</dbReference>
<dbReference type="EMBL" id="JBHSBL010000016">
    <property type="protein sequence ID" value="MFC4066755.1"/>
    <property type="molecule type" value="Genomic_DNA"/>
</dbReference>
<proteinExistence type="predicted"/>
<dbReference type="InterPro" id="IPR048142">
    <property type="entry name" value="QRL_CxxC_CxxC"/>
</dbReference>
<comment type="caution">
    <text evidence="1">The sequence shown here is derived from an EMBL/GenBank/DDBJ whole genome shotgun (WGS) entry which is preliminary data.</text>
</comment>
<organism evidence="1 2">
    <name type="scientific">Actinoplanes subglobosus</name>
    <dbReference type="NCBI Taxonomy" id="1547892"/>
    <lineage>
        <taxon>Bacteria</taxon>
        <taxon>Bacillati</taxon>
        <taxon>Actinomycetota</taxon>
        <taxon>Actinomycetes</taxon>
        <taxon>Micromonosporales</taxon>
        <taxon>Micromonosporaceae</taxon>
        <taxon>Actinoplanes</taxon>
    </lineage>
</organism>
<dbReference type="RefSeq" id="WP_378067728.1">
    <property type="nucleotide sequence ID" value="NZ_JBHSBL010000016.1"/>
</dbReference>
<keyword evidence="2" id="KW-1185">Reference proteome</keyword>